<reference evidence="1" key="1">
    <citation type="submission" date="2021-04" db="EMBL/GenBank/DDBJ databases">
        <title>Draft genome sequence of Xylanibacillus composti strain K13.</title>
        <authorList>
            <person name="Uke A."/>
            <person name="Chhe C."/>
            <person name="Baramee S."/>
            <person name="Kosugi A."/>
        </authorList>
    </citation>
    <scope>NUCLEOTIDE SEQUENCE</scope>
    <source>
        <strain evidence="1">K13</strain>
    </source>
</reference>
<dbReference type="RefSeq" id="WP_213414192.1">
    <property type="nucleotide sequence ID" value="NZ_BOVK01000085.1"/>
</dbReference>
<keyword evidence="2" id="KW-1185">Reference proteome</keyword>
<comment type="caution">
    <text evidence="1">The sequence shown here is derived from an EMBL/GenBank/DDBJ whole genome shotgun (WGS) entry which is preliminary data.</text>
</comment>
<name>A0A8J4H8Z7_9BACL</name>
<dbReference type="EMBL" id="BOVK01000085">
    <property type="protein sequence ID" value="GIQ71394.1"/>
    <property type="molecule type" value="Genomic_DNA"/>
</dbReference>
<dbReference type="Gene3D" id="1.20.1580.10">
    <property type="entry name" value="ABC transporter ATPase like domain"/>
    <property type="match status" value="1"/>
</dbReference>
<dbReference type="AlphaFoldDB" id="A0A8J4H8Z7"/>
<organism evidence="1 2">
    <name type="scientific">Xylanibacillus composti</name>
    <dbReference type="NCBI Taxonomy" id="1572762"/>
    <lineage>
        <taxon>Bacteria</taxon>
        <taxon>Bacillati</taxon>
        <taxon>Bacillota</taxon>
        <taxon>Bacilli</taxon>
        <taxon>Bacillales</taxon>
        <taxon>Paenibacillaceae</taxon>
        <taxon>Xylanibacillus</taxon>
    </lineage>
</organism>
<evidence type="ECO:0008006" key="3">
    <source>
        <dbReference type="Google" id="ProtNLM"/>
    </source>
</evidence>
<accession>A0A8J4H8Z7</accession>
<gene>
    <name evidence="1" type="ORF">XYCOK13_42180</name>
</gene>
<dbReference type="Proteomes" id="UP000677918">
    <property type="component" value="Unassembled WGS sequence"/>
</dbReference>
<dbReference type="InterPro" id="IPR036410">
    <property type="entry name" value="HSP_DnaJ_Cys-rich_dom_sf"/>
</dbReference>
<protein>
    <recommendedName>
        <fullName evidence="3">Methionine aminopeptidase</fullName>
    </recommendedName>
</protein>
<sequence>MGLFNALAEWREASHEKKIARNRERGTCPACRGQGFYPLAASEYMAFHSADAYTCQHCSGSGLYADWERYQSQF</sequence>
<evidence type="ECO:0000313" key="1">
    <source>
        <dbReference type="EMBL" id="GIQ71394.1"/>
    </source>
</evidence>
<evidence type="ECO:0000313" key="2">
    <source>
        <dbReference type="Proteomes" id="UP000677918"/>
    </source>
</evidence>
<proteinExistence type="predicted"/>
<dbReference type="SUPFAM" id="SSF57938">
    <property type="entry name" value="DnaJ/Hsp40 cysteine-rich domain"/>
    <property type="match status" value="1"/>
</dbReference>